<reference evidence="2" key="2">
    <citation type="journal article" date="2015" name="Fish Shellfish Immunol.">
        <title>Early steps in the European eel (Anguilla anguilla)-Vibrio vulnificus interaction in the gills: Role of the RtxA13 toxin.</title>
        <authorList>
            <person name="Callol A."/>
            <person name="Pajuelo D."/>
            <person name="Ebbesson L."/>
            <person name="Teles M."/>
            <person name="MacKenzie S."/>
            <person name="Amaro C."/>
        </authorList>
    </citation>
    <scope>NUCLEOTIDE SEQUENCE</scope>
</reference>
<proteinExistence type="predicted"/>
<protein>
    <submittedName>
        <fullName evidence="2">Uncharacterized protein</fullName>
    </submittedName>
</protein>
<reference evidence="2" key="1">
    <citation type="submission" date="2014-11" db="EMBL/GenBank/DDBJ databases">
        <authorList>
            <person name="Amaro Gonzalez C."/>
        </authorList>
    </citation>
    <scope>NUCLEOTIDE SEQUENCE</scope>
</reference>
<sequence>MEHNPNPPQPPLSTCILIPNSNMKPT</sequence>
<accession>A0A0E9TEF7</accession>
<organism evidence="2">
    <name type="scientific">Anguilla anguilla</name>
    <name type="common">European freshwater eel</name>
    <name type="synonym">Muraena anguilla</name>
    <dbReference type="NCBI Taxonomy" id="7936"/>
    <lineage>
        <taxon>Eukaryota</taxon>
        <taxon>Metazoa</taxon>
        <taxon>Chordata</taxon>
        <taxon>Craniata</taxon>
        <taxon>Vertebrata</taxon>
        <taxon>Euteleostomi</taxon>
        <taxon>Actinopterygii</taxon>
        <taxon>Neopterygii</taxon>
        <taxon>Teleostei</taxon>
        <taxon>Anguilliformes</taxon>
        <taxon>Anguillidae</taxon>
        <taxon>Anguilla</taxon>
    </lineage>
</organism>
<name>A0A0E9TEF7_ANGAN</name>
<evidence type="ECO:0000313" key="2">
    <source>
        <dbReference type="EMBL" id="JAH51976.1"/>
    </source>
</evidence>
<dbReference type="EMBL" id="GBXM01056601">
    <property type="protein sequence ID" value="JAH51976.1"/>
    <property type="molecule type" value="Transcribed_RNA"/>
</dbReference>
<dbReference type="AlphaFoldDB" id="A0A0E9TEF7"/>
<evidence type="ECO:0000256" key="1">
    <source>
        <dbReference type="SAM" id="MobiDB-lite"/>
    </source>
</evidence>
<feature type="compositionally biased region" description="Pro residues" evidence="1">
    <location>
        <begin position="1"/>
        <end position="11"/>
    </location>
</feature>
<feature type="region of interest" description="Disordered" evidence="1">
    <location>
        <begin position="1"/>
        <end position="26"/>
    </location>
</feature>